<dbReference type="SUPFAM" id="SSF57667">
    <property type="entry name" value="beta-beta-alpha zinc fingers"/>
    <property type="match status" value="1"/>
</dbReference>
<dbReference type="InterPro" id="IPR036236">
    <property type="entry name" value="Znf_C2H2_sf"/>
</dbReference>
<keyword evidence="4" id="KW-1185">Reference proteome</keyword>
<dbReference type="InterPro" id="IPR013087">
    <property type="entry name" value="Znf_C2H2_type"/>
</dbReference>
<protein>
    <recommendedName>
        <fullName evidence="2">C2H2-type domain-containing protein</fullName>
    </recommendedName>
</protein>
<keyword evidence="1" id="KW-0862">Zinc</keyword>
<organism evidence="3 4">
    <name type="scientific">Kipferlia bialata</name>
    <dbReference type="NCBI Taxonomy" id="797122"/>
    <lineage>
        <taxon>Eukaryota</taxon>
        <taxon>Metamonada</taxon>
        <taxon>Carpediemonas-like organisms</taxon>
        <taxon>Kipferlia</taxon>
    </lineage>
</organism>
<dbReference type="Gene3D" id="3.30.160.60">
    <property type="entry name" value="Classic Zinc Finger"/>
    <property type="match status" value="1"/>
</dbReference>
<keyword evidence="1" id="KW-0863">Zinc-finger</keyword>
<accession>A0A391NW84</accession>
<proteinExistence type="predicted"/>
<name>A0A391NW84_9EUKA</name>
<comment type="caution">
    <text evidence="3">The sequence shown here is derived from an EMBL/GenBank/DDBJ whole genome shotgun (WGS) entry which is preliminary data.</text>
</comment>
<dbReference type="Proteomes" id="UP000265618">
    <property type="component" value="Unassembled WGS sequence"/>
</dbReference>
<dbReference type="EMBL" id="BDIP01010959">
    <property type="protein sequence ID" value="GCA65394.1"/>
    <property type="molecule type" value="Genomic_DNA"/>
</dbReference>
<gene>
    <name evidence="3" type="ORF">KIPB_017016</name>
</gene>
<dbReference type="PROSITE" id="PS00028">
    <property type="entry name" value="ZINC_FINGER_C2H2_1"/>
    <property type="match status" value="1"/>
</dbReference>
<evidence type="ECO:0000313" key="4">
    <source>
        <dbReference type="Proteomes" id="UP000265618"/>
    </source>
</evidence>
<evidence type="ECO:0000313" key="3">
    <source>
        <dbReference type="EMBL" id="GCA65394.1"/>
    </source>
</evidence>
<dbReference type="GO" id="GO:0008270">
    <property type="term" value="F:zinc ion binding"/>
    <property type="evidence" value="ECO:0007669"/>
    <property type="project" value="UniProtKB-KW"/>
</dbReference>
<dbReference type="OrthoDB" id="6077919at2759"/>
<dbReference type="PROSITE" id="PS50157">
    <property type="entry name" value="ZINC_FINGER_C2H2_2"/>
    <property type="match status" value="1"/>
</dbReference>
<feature type="domain" description="C2H2-type" evidence="2">
    <location>
        <begin position="1"/>
        <end position="27"/>
    </location>
</feature>
<reference evidence="3 4" key="1">
    <citation type="journal article" date="2018" name="PLoS ONE">
        <title>The draft genome of Kipferlia bialata reveals reductive genome evolution in fornicate parasites.</title>
        <authorList>
            <person name="Tanifuji G."/>
            <person name="Takabayashi S."/>
            <person name="Kume K."/>
            <person name="Takagi M."/>
            <person name="Nakayama T."/>
            <person name="Kamikawa R."/>
            <person name="Inagaki Y."/>
            <person name="Hashimoto T."/>
        </authorList>
    </citation>
    <scope>NUCLEOTIDE SEQUENCE [LARGE SCALE GENOMIC DNA]</scope>
    <source>
        <strain evidence="3">NY0173</strain>
    </source>
</reference>
<keyword evidence="1" id="KW-0479">Metal-binding</keyword>
<dbReference type="AlphaFoldDB" id="A0A391NW84"/>
<evidence type="ECO:0000256" key="1">
    <source>
        <dbReference type="PROSITE-ProRule" id="PRU00042"/>
    </source>
</evidence>
<feature type="non-terminal residue" evidence="3">
    <location>
        <position position="1"/>
    </location>
</feature>
<sequence>CPHCTKGFKERGHLKVHIASMHLGIRWQCPCCDR</sequence>
<evidence type="ECO:0000259" key="2">
    <source>
        <dbReference type="PROSITE" id="PS50157"/>
    </source>
</evidence>